<dbReference type="Proteomes" id="UP000031338">
    <property type="component" value="Unassembled WGS sequence"/>
</dbReference>
<dbReference type="RefSeq" id="WP_039337122.1">
    <property type="nucleotide sequence ID" value="NZ_JRVC01000022.1"/>
</dbReference>
<dbReference type="Gene3D" id="1.10.10.60">
    <property type="entry name" value="Homeodomain-like"/>
    <property type="match status" value="1"/>
</dbReference>
<feature type="region of interest" description="Disordered" evidence="1">
    <location>
        <begin position="35"/>
        <end position="54"/>
    </location>
</feature>
<keyword evidence="3" id="KW-1185">Reference proteome</keyword>
<evidence type="ECO:0000313" key="3">
    <source>
        <dbReference type="Proteomes" id="UP000031338"/>
    </source>
</evidence>
<organism evidence="2 3">
    <name type="scientific">Novosphingobium subterraneum</name>
    <dbReference type="NCBI Taxonomy" id="48936"/>
    <lineage>
        <taxon>Bacteria</taxon>
        <taxon>Pseudomonadati</taxon>
        <taxon>Pseudomonadota</taxon>
        <taxon>Alphaproteobacteria</taxon>
        <taxon>Sphingomonadales</taxon>
        <taxon>Sphingomonadaceae</taxon>
        <taxon>Novosphingobium</taxon>
    </lineage>
</organism>
<evidence type="ECO:0000256" key="1">
    <source>
        <dbReference type="SAM" id="MobiDB-lite"/>
    </source>
</evidence>
<dbReference type="EMBL" id="JRVC01000022">
    <property type="protein sequence ID" value="KHS43402.1"/>
    <property type="molecule type" value="Genomic_DNA"/>
</dbReference>
<comment type="caution">
    <text evidence="2">The sequence shown here is derived from an EMBL/GenBank/DDBJ whole genome shotgun (WGS) entry which is preliminary data.</text>
</comment>
<accession>A0A0B9A248</accession>
<sequence>MPGKIDRDEARKMHSEGASDTDIARRFGVTQSGATRWRQKQGLQPNIIAPPSLTPEHHRKARKMFREGATVEQVARALGCSTVTANKLRKPLRGDPRLRGHGITLQAEQRMARRDALAIVNELKAATRRINDGSIRDDTIGEMFLALMEGRLQRDQIKNEARRYSGRQVGLWQSPWAPASIDEDLNAEGFTLADLIPCPTAAAWLESVGA</sequence>
<dbReference type="AlphaFoldDB" id="A0A0B9A248"/>
<feature type="region of interest" description="Disordered" evidence="1">
    <location>
        <begin position="1"/>
        <end position="22"/>
    </location>
</feature>
<protein>
    <recommendedName>
        <fullName evidence="4">Resolvase HTH domain-containing protein</fullName>
    </recommendedName>
</protein>
<evidence type="ECO:0008006" key="4">
    <source>
        <dbReference type="Google" id="ProtNLM"/>
    </source>
</evidence>
<dbReference type="STRING" id="48936.NJ75_03711"/>
<reference evidence="2 3" key="1">
    <citation type="submission" date="2014-10" db="EMBL/GenBank/DDBJ databases">
        <title>Draft genome sequence of Novosphingobium subterraneum DSM 12447.</title>
        <authorList>
            <person name="Gan H.M."/>
            <person name="Gan H.Y."/>
            <person name="Savka M.A."/>
        </authorList>
    </citation>
    <scope>NUCLEOTIDE SEQUENCE [LARGE SCALE GENOMIC DNA]</scope>
    <source>
        <strain evidence="2 3">DSM 12447</strain>
    </source>
</reference>
<proteinExistence type="predicted"/>
<name>A0A0B9A248_9SPHN</name>
<evidence type="ECO:0000313" key="2">
    <source>
        <dbReference type="EMBL" id="KHS43402.1"/>
    </source>
</evidence>
<dbReference type="PATRIC" id="fig|48936.3.peg.3742"/>
<gene>
    <name evidence="2" type="ORF">NJ75_03711</name>
</gene>